<feature type="domain" description="Major facilitator superfamily (MFS) profile" evidence="9">
    <location>
        <begin position="37"/>
        <end position="479"/>
    </location>
</feature>
<sequence length="488" mass="50474">MDRPVPTDPSEPTQPGRHDCTGHPGHPGLTAARPRLVLFTVCLAQFVVMVSVMNLFVALPTIQEDLGFGPGGLSWVVNAYTLTFGGFLLIGGRGADLFGRRRVFCTGLTLFAAASLLCGLATTKLLLLVFRAAQGLGAALLSSTALSILTTTFPEGPGRRRALAIWSAINAGSAAFGLLLGGVLTALLSWPVLFLVNGTIAAGVVVLAARTVPESRLAGTQGFDLPGAVTVTTGVVALVYFVLHGGQRGWTNSLTVASGLAAVALLSTFVTIQRHRRAPLVRLSVFRLRTLTAANATMFLLAGAPVTVFYLMTLYFQRILHYSALQTALALLPASLTVAMGSLVANRLLPRLSPRTVLMGATMLVAAGSMLLTSTGRDTGYVTGVLPATATIFLGCSCAMVTLIMLATSKLPETEAGLASGLIGTASQLGSGLWLAVFSSLAAVHLGFGLRGYTAALWGVAVLALAAAALVAALLRGHHASGEDQVVS</sequence>
<evidence type="ECO:0000256" key="3">
    <source>
        <dbReference type="ARBA" id="ARBA00022475"/>
    </source>
</evidence>
<keyword evidence="4 8" id="KW-0812">Transmembrane</keyword>
<feature type="transmembrane region" description="Helical" evidence="8">
    <location>
        <begin position="322"/>
        <end position="345"/>
    </location>
</feature>
<dbReference type="PROSITE" id="PS50850">
    <property type="entry name" value="MFS"/>
    <property type="match status" value="1"/>
</dbReference>
<dbReference type="SUPFAM" id="SSF103473">
    <property type="entry name" value="MFS general substrate transporter"/>
    <property type="match status" value="1"/>
</dbReference>
<feature type="transmembrane region" description="Helical" evidence="8">
    <location>
        <begin position="418"/>
        <end position="443"/>
    </location>
</feature>
<evidence type="ECO:0000259" key="9">
    <source>
        <dbReference type="PROSITE" id="PS50850"/>
    </source>
</evidence>
<dbReference type="Gene3D" id="1.20.1250.20">
    <property type="entry name" value="MFS general substrate transporter like domains"/>
    <property type="match status" value="1"/>
</dbReference>
<dbReference type="InterPro" id="IPR020846">
    <property type="entry name" value="MFS_dom"/>
</dbReference>
<feature type="transmembrane region" description="Helical" evidence="8">
    <location>
        <begin position="293"/>
        <end position="316"/>
    </location>
</feature>
<keyword evidence="11" id="KW-1185">Reference proteome</keyword>
<gene>
    <name evidence="10" type="ORF">FHU38_001679</name>
</gene>
<feature type="transmembrane region" description="Helical" evidence="8">
    <location>
        <begin position="357"/>
        <end position="375"/>
    </location>
</feature>
<feature type="transmembrane region" description="Helical" evidence="8">
    <location>
        <begin position="249"/>
        <end position="272"/>
    </location>
</feature>
<evidence type="ECO:0000256" key="2">
    <source>
        <dbReference type="ARBA" id="ARBA00022448"/>
    </source>
</evidence>
<evidence type="ECO:0000256" key="8">
    <source>
        <dbReference type="SAM" id="Phobius"/>
    </source>
</evidence>
<dbReference type="Pfam" id="PF07690">
    <property type="entry name" value="MFS_1"/>
    <property type="match status" value="1"/>
</dbReference>
<proteinExistence type="predicted"/>
<evidence type="ECO:0000313" key="10">
    <source>
        <dbReference type="EMBL" id="NIJ11335.1"/>
    </source>
</evidence>
<dbReference type="Proteomes" id="UP000545493">
    <property type="component" value="Unassembled WGS sequence"/>
</dbReference>
<organism evidence="10 11">
    <name type="scientific">Saccharomonospora amisosensis</name>
    <dbReference type="NCBI Taxonomy" id="1128677"/>
    <lineage>
        <taxon>Bacteria</taxon>
        <taxon>Bacillati</taxon>
        <taxon>Actinomycetota</taxon>
        <taxon>Actinomycetes</taxon>
        <taxon>Pseudonocardiales</taxon>
        <taxon>Pseudonocardiaceae</taxon>
        <taxon>Saccharomonospora</taxon>
    </lineage>
</organism>
<feature type="transmembrane region" description="Helical" evidence="8">
    <location>
        <begin position="163"/>
        <end position="184"/>
    </location>
</feature>
<feature type="region of interest" description="Disordered" evidence="7">
    <location>
        <begin position="1"/>
        <end position="25"/>
    </location>
</feature>
<evidence type="ECO:0000256" key="5">
    <source>
        <dbReference type="ARBA" id="ARBA00022989"/>
    </source>
</evidence>
<dbReference type="CDD" id="cd17321">
    <property type="entry name" value="MFS_MMR_MDR_like"/>
    <property type="match status" value="1"/>
</dbReference>
<dbReference type="GO" id="GO:0022857">
    <property type="term" value="F:transmembrane transporter activity"/>
    <property type="evidence" value="ECO:0007669"/>
    <property type="project" value="InterPro"/>
</dbReference>
<dbReference type="InterPro" id="IPR005829">
    <property type="entry name" value="Sugar_transporter_CS"/>
</dbReference>
<dbReference type="RefSeq" id="WP_167168488.1">
    <property type="nucleotide sequence ID" value="NZ_JAAOYM010000001.1"/>
</dbReference>
<dbReference type="InterPro" id="IPR036259">
    <property type="entry name" value="MFS_trans_sf"/>
</dbReference>
<dbReference type="GO" id="GO:0005886">
    <property type="term" value="C:plasma membrane"/>
    <property type="evidence" value="ECO:0007669"/>
    <property type="project" value="UniProtKB-SubCell"/>
</dbReference>
<keyword evidence="6 8" id="KW-0472">Membrane</keyword>
<keyword evidence="5 8" id="KW-1133">Transmembrane helix</keyword>
<keyword evidence="2" id="KW-0813">Transport</keyword>
<dbReference type="Gene3D" id="1.20.1720.10">
    <property type="entry name" value="Multidrug resistance protein D"/>
    <property type="match status" value="1"/>
</dbReference>
<keyword evidence="3" id="KW-1003">Cell membrane</keyword>
<feature type="transmembrane region" description="Helical" evidence="8">
    <location>
        <begin position="190"/>
        <end position="211"/>
    </location>
</feature>
<dbReference type="AlphaFoldDB" id="A0A7X5ZQI7"/>
<feature type="transmembrane region" description="Helical" evidence="8">
    <location>
        <begin position="381"/>
        <end position="406"/>
    </location>
</feature>
<dbReference type="PANTHER" id="PTHR42718:SF46">
    <property type="entry name" value="BLR6921 PROTEIN"/>
    <property type="match status" value="1"/>
</dbReference>
<comment type="caution">
    <text evidence="10">The sequence shown here is derived from an EMBL/GenBank/DDBJ whole genome shotgun (WGS) entry which is preliminary data.</text>
</comment>
<dbReference type="PROSITE" id="PS00216">
    <property type="entry name" value="SUGAR_TRANSPORT_1"/>
    <property type="match status" value="1"/>
</dbReference>
<feature type="transmembrane region" description="Helical" evidence="8">
    <location>
        <begin position="455"/>
        <end position="475"/>
    </location>
</feature>
<evidence type="ECO:0000256" key="7">
    <source>
        <dbReference type="SAM" id="MobiDB-lite"/>
    </source>
</evidence>
<name>A0A7X5ZQI7_9PSEU</name>
<dbReference type="InterPro" id="IPR011701">
    <property type="entry name" value="MFS"/>
</dbReference>
<reference evidence="10 11" key="1">
    <citation type="submission" date="2020-03" db="EMBL/GenBank/DDBJ databases">
        <title>Sequencing the genomes of 1000 actinobacteria strains.</title>
        <authorList>
            <person name="Klenk H.-P."/>
        </authorList>
    </citation>
    <scope>NUCLEOTIDE SEQUENCE [LARGE SCALE GENOMIC DNA]</scope>
    <source>
        <strain evidence="10 11">DSM 45685</strain>
    </source>
</reference>
<comment type="subcellular location">
    <subcellularLocation>
        <location evidence="1">Cell membrane</location>
        <topology evidence="1">Multi-pass membrane protein</topology>
    </subcellularLocation>
</comment>
<protein>
    <submittedName>
        <fullName evidence="10">EmrB/QacA subfamily drug resistance transporter</fullName>
    </submittedName>
</protein>
<evidence type="ECO:0000256" key="4">
    <source>
        <dbReference type="ARBA" id="ARBA00022692"/>
    </source>
</evidence>
<dbReference type="PRINTS" id="PR01036">
    <property type="entry name" value="TCRTETB"/>
</dbReference>
<feature type="transmembrane region" description="Helical" evidence="8">
    <location>
        <begin position="223"/>
        <end position="243"/>
    </location>
</feature>
<evidence type="ECO:0000313" key="11">
    <source>
        <dbReference type="Proteomes" id="UP000545493"/>
    </source>
</evidence>
<dbReference type="EMBL" id="JAAOYM010000001">
    <property type="protein sequence ID" value="NIJ11335.1"/>
    <property type="molecule type" value="Genomic_DNA"/>
</dbReference>
<dbReference type="PANTHER" id="PTHR42718">
    <property type="entry name" value="MAJOR FACILITATOR SUPERFAMILY MULTIDRUG TRANSPORTER MFSC"/>
    <property type="match status" value="1"/>
</dbReference>
<accession>A0A7X5ZQI7</accession>
<evidence type="ECO:0000256" key="6">
    <source>
        <dbReference type="ARBA" id="ARBA00023136"/>
    </source>
</evidence>
<feature type="transmembrane region" description="Helical" evidence="8">
    <location>
        <begin position="128"/>
        <end position="151"/>
    </location>
</feature>
<evidence type="ECO:0000256" key="1">
    <source>
        <dbReference type="ARBA" id="ARBA00004651"/>
    </source>
</evidence>
<feature type="transmembrane region" description="Helical" evidence="8">
    <location>
        <begin position="36"/>
        <end position="60"/>
    </location>
</feature>
<feature type="transmembrane region" description="Helical" evidence="8">
    <location>
        <begin position="103"/>
        <end position="122"/>
    </location>
</feature>
<feature type="transmembrane region" description="Helical" evidence="8">
    <location>
        <begin position="72"/>
        <end position="91"/>
    </location>
</feature>